<dbReference type="InterPro" id="IPR043128">
    <property type="entry name" value="Rev_trsase/Diguanyl_cyclase"/>
</dbReference>
<dbReference type="PANTHER" id="PTHR48475">
    <property type="entry name" value="RIBONUCLEASE H"/>
    <property type="match status" value="1"/>
</dbReference>
<proteinExistence type="predicted"/>
<evidence type="ECO:0000313" key="1">
    <source>
        <dbReference type="EMBL" id="KAL2526542.1"/>
    </source>
</evidence>
<sequence>MVNQREIEANPEKIKALVEMQSPSFPKEVQGLTGRLAALNQFISKSTDRCQPFFKTIKGGKKFEWTEECKKAFQELKVLLGKALLLSKPRNGETLLIYLAVSEKAILQKLDTSRRLIKWLIELNQFDISYKPRPSVKGQALADFMVEFGHIPEGLLEGKPQEILLIENGYTDVLSKLASSKDSDLMRAIPVKKLSRPSTDEILVPDTMKISKSPKLMKKIIAYLTNRILPDDRQEVQKLRRRAMKFVLQDEILYKRGPLPTGRGGIKFAVVAVDYFTKWCEAEPLAKITEENSGSSFGRTLSAASGFPIP</sequence>
<reference evidence="2" key="1">
    <citation type="submission" date="2024-07" db="EMBL/GenBank/DDBJ databases">
        <title>Two chromosome-level genome assemblies of Korean endemic species Abeliophyllum distichum and Forsythia ovata (Oleaceae).</title>
        <authorList>
            <person name="Jang H."/>
        </authorList>
    </citation>
    <scope>NUCLEOTIDE SEQUENCE [LARGE SCALE GENOMIC DNA]</scope>
</reference>
<dbReference type="InterPro" id="IPR043502">
    <property type="entry name" value="DNA/RNA_pol_sf"/>
</dbReference>
<evidence type="ECO:0000313" key="2">
    <source>
        <dbReference type="Proteomes" id="UP001604336"/>
    </source>
</evidence>
<organism evidence="1 2">
    <name type="scientific">Abeliophyllum distichum</name>
    <dbReference type="NCBI Taxonomy" id="126358"/>
    <lineage>
        <taxon>Eukaryota</taxon>
        <taxon>Viridiplantae</taxon>
        <taxon>Streptophyta</taxon>
        <taxon>Embryophyta</taxon>
        <taxon>Tracheophyta</taxon>
        <taxon>Spermatophyta</taxon>
        <taxon>Magnoliopsida</taxon>
        <taxon>eudicotyledons</taxon>
        <taxon>Gunneridae</taxon>
        <taxon>Pentapetalae</taxon>
        <taxon>asterids</taxon>
        <taxon>lamiids</taxon>
        <taxon>Lamiales</taxon>
        <taxon>Oleaceae</taxon>
        <taxon>Forsythieae</taxon>
        <taxon>Abeliophyllum</taxon>
    </lineage>
</organism>
<keyword evidence="2" id="KW-1185">Reference proteome</keyword>
<dbReference type="Gene3D" id="3.30.70.270">
    <property type="match status" value="1"/>
</dbReference>
<evidence type="ECO:0008006" key="3">
    <source>
        <dbReference type="Google" id="ProtNLM"/>
    </source>
</evidence>
<comment type="caution">
    <text evidence="1">The sequence shown here is derived from an EMBL/GenBank/DDBJ whole genome shotgun (WGS) entry which is preliminary data.</text>
</comment>
<dbReference type="Proteomes" id="UP001604336">
    <property type="component" value="Unassembled WGS sequence"/>
</dbReference>
<accession>A0ABD1UNA3</accession>
<gene>
    <name evidence="1" type="ORF">Adt_11596</name>
</gene>
<dbReference type="EMBL" id="JBFOLK010000003">
    <property type="protein sequence ID" value="KAL2526542.1"/>
    <property type="molecule type" value="Genomic_DNA"/>
</dbReference>
<name>A0ABD1UNA3_9LAMI</name>
<dbReference type="SUPFAM" id="SSF56672">
    <property type="entry name" value="DNA/RNA polymerases"/>
    <property type="match status" value="1"/>
</dbReference>
<dbReference type="PANTHER" id="PTHR48475:SF2">
    <property type="entry name" value="RIBONUCLEASE H"/>
    <property type="match status" value="1"/>
</dbReference>
<protein>
    <recommendedName>
        <fullName evidence="3">Reverse transcriptase/retrotransposon-derived protein RNase H-like domain-containing protein</fullName>
    </recommendedName>
</protein>
<dbReference type="AlphaFoldDB" id="A0ABD1UNA3"/>